<reference evidence="1" key="1">
    <citation type="submission" date="2018-02" db="EMBL/GenBank/DDBJ databases">
        <title>Rhizophora mucronata_Transcriptome.</title>
        <authorList>
            <person name="Meera S.P."/>
            <person name="Sreeshan A."/>
            <person name="Augustine A."/>
        </authorList>
    </citation>
    <scope>NUCLEOTIDE SEQUENCE</scope>
    <source>
        <tissue evidence="1">Leaf</tissue>
    </source>
</reference>
<proteinExistence type="predicted"/>
<organism evidence="1">
    <name type="scientific">Rhizophora mucronata</name>
    <name type="common">Asiatic mangrove</name>
    <dbReference type="NCBI Taxonomy" id="61149"/>
    <lineage>
        <taxon>Eukaryota</taxon>
        <taxon>Viridiplantae</taxon>
        <taxon>Streptophyta</taxon>
        <taxon>Embryophyta</taxon>
        <taxon>Tracheophyta</taxon>
        <taxon>Spermatophyta</taxon>
        <taxon>Magnoliopsida</taxon>
        <taxon>eudicotyledons</taxon>
        <taxon>Gunneridae</taxon>
        <taxon>Pentapetalae</taxon>
        <taxon>rosids</taxon>
        <taxon>fabids</taxon>
        <taxon>Malpighiales</taxon>
        <taxon>Rhizophoraceae</taxon>
        <taxon>Rhizophora</taxon>
    </lineage>
</organism>
<sequence length="48" mass="5508">MLILVIPYPPASVDFCNFSLSSQFPLISILSYIKTIYKPTSFNFETNF</sequence>
<accession>A0A2P2P3X5</accession>
<protein>
    <submittedName>
        <fullName evidence="1">Uncharacterized protein</fullName>
    </submittedName>
</protein>
<evidence type="ECO:0000313" key="1">
    <source>
        <dbReference type="EMBL" id="MBX49427.1"/>
    </source>
</evidence>
<dbReference type="EMBL" id="GGEC01068943">
    <property type="protein sequence ID" value="MBX49427.1"/>
    <property type="molecule type" value="Transcribed_RNA"/>
</dbReference>
<dbReference type="AlphaFoldDB" id="A0A2P2P3X5"/>
<name>A0A2P2P3X5_RHIMU</name>